<evidence type="ECO:0000313" key="12">
    <source>
        <dbReference type="Proteomes" id="UP000248786"/>
    </source>
</evidence>
<dbReference type="InterPro" id="IPR036227">
    <property type="entry name" value="Ribosomal_uL15/eL18_sf"/>
</dbReference>
<dbReference type="GO" id="GO:0022625">
    <property type="term" value="C:cytosolic large ribosomal subunit"/>
    <property type="evidence" value="ECO:0007669"/>
    <property type="project" value="TreeGrafter"/>
</dbReference>
<dbReference type="NCBIfam" id="TIGR01071">
    <property type="entry name" value="rplO_bact"/>
    <property type="match status" value="1"/>
</dbReference>
<evidence type="ECO:0000256" key="2">
    <source>
        <dbReference type="ARBA" id="ARBA00022980"/>
    </source>
</evidence>
<proteinExistence type="inferred from homology"/>
<dbReference type="PROSITE" id="PS00475">
    <property type="entry name" value="RIBOSOMAL_L15"/>
    <property type="match status" value="1"/>
</dbReference>
<keyword evidence="4" id="KW-0694">RNA-binding</keyword>
<reference evidence="8 11" key="1">
    <citation type="submission" date="2015-03" db="EMBL/GenBank/DDBJ databases">
        <title>Genomic characterization of Dehalococcoides mccartyi strain 11a5, an unusal plasmid-containing chloroethene dechlorinator.</title>
        <authorList>
            <person name="Zhao S."/>
            <person name="Ding C."/>
            <person name="He J."/>
        </authorList>
    </citation>
    <scope>NUCLEOTIDE SEQUENCE [LARGE SCALE GENOMIC DNA]</scope>
    <source>
        <strain evidence="8 11">11a5</strain>
    </source>
</reference>
<keyword evidence="3 4" id="KW-0687">Ribonucleoprotein</keyword>
<dbReference type="EMBL" id="CP011127">
    <property type="protein sequence ID" value="AMU86260.1"/>
    <property type="molecule type" value="Genomic_DNA"/>
</dbReference>
<evidence type="ECO:0000256" key="3">
    <source>
        <dbReference type="ARBA" id="ARBA00023274"/>
    </source>
</evidence>
<dbReference type="PATRIC" id="fig|61435.13.peg.465"/>
<comment type="subunit">
    <text evidence="4">Part of the 50S ribosomal subunit.</text>
</comment>
<evidence type="ECO:0000256" key="5">
    <source>
        <dbReference type="RuleBase" id="RU003888"/>
    </source>
</evidence>
<evidence type="ECO:0000256" key="6">
    <source>
        <dbReference type="SAM" id="MobiDB-lite"/>
    </source>
</evidence>
<sequence length="153" mass="16705">MRLHELSPAPGSRKDRKRVGRGDAGRGNYSGRGMKGQKARSGGATRPGFEGGQLPIYLRLPRKRGFFNPFRIKYAVVNIEQLNMFEAGTEVTPETLLAAGLIRNFVKPVKILSSGHIDRALEVSAHKFSQAAKAQIEAAGGKVQEIDYAAEIE</sequence>
<dbReference type="Proteomes" id="UP000248786">
    <property type="component" value="Unassembled WGS sequence"/>
</dbReference>
<evidence type="ECO:0000259" key="7">
    <source>
        <dbReference type="Pfam" id="PF00828"/>
    </source>
</evidence>
<organism evidence="8 11">
    <name type="scientific">Dehalococcoides mccartyi</name>
    <dbReference type="NCBI Taxonomy" id="61435"/>
    <lineage>
        <taxon>Bacteria</taxon>
        <taxon>Bacillati</taxon>
        <taxon>Chloroflexota</taxon>
        <taxon>Dehalococcoidia</taxon>
        <taxon>Dehalococcoidales</taxon>
        <taxon>Dehalococcoidaceae</taxon>
        <taxon>Dehalococcoides</taxon>
    </lineage>
</organism>
<dbReference type="OMA" id="WFEGGQM"/>
<name>A0A142V8V6_9CHLR</name>
<dbReference type="InterPro" id="IPR030878">
    <property type="entry name" value="Ribosomal_uL15"/>
</dbReference>
<evidence type="ECO:0000313" key="10">
    <source>
        <dbReference type="EMBL" id="RAL70794.1"/>
    </source>
</evidence>
<evidence type="ECO:0000313" key="9">
    <source>
        <dbReference type="EMBL" id="RAL69480.1"/>
    </source>
</evidence>
<evidence type="ECO:0000313" key="8">
    <source>
        <dbReference type="EMBL" id="AMU86260.1"/>
    </source>
</evidence>
<evidence type="ECO:0000313" key="13">
    <source>
        <dbReference type="Proteomes" id="UP000249146"/>
    </source>
</evidence>
<comment type="function">
    <text evidence="4">Binds to the 23S rRNA.</text>
</comment>
<dbReference type="Pfam" id="PF00828">
    <property type="entry name" value="Ribosomal_L27A"/>
    <property type="match status" value="1"/>
</dbReference>
<dbReference type="Proteomes" id="UP000076394">
    <property type="component" value="Chromosome"/>
</dbReference>
<evidence type="ECO:0000256" key="1">
    <source>
        <dbReference type="ARBA" id="ARBA00007320"/>
    </source>
</evidence>
<evidence type="ECO:0000313" key="11">
    <source>
        <dbReference type="Proteomes" id="UP000076394"/>
    </source>
</evidence>
<comment type="similarity">
    <text evidence="1 4 5">Belongs to the universal ribosomal protein uL15 family.</text>
</comment>
<dbReference type="Gene3D" id="3.100.10.10">
    <property type="match status" value="1"/>
</dbReference>
<dbReference type="Proteomes" id="UP000249146">
    <property type="component" value="Unassembled WGS sequence"/>
</dbReference>
<dbReference type="SMR" id="A0A142V8V6"/>
<dbReference type="AlphaFoldDB" id="A0A142V8V6"/>
<reference evidence="12 13" key="2">
    <citation type="submission" date="2018-05" db="EMBL/GenBank/DDBJ databases">
        <title>Draft genome sequences of Dehalococcoides mccartyi strains RC and KS.</title>
        <authorList>
            <person name="Higgins S.A."/>
            <person name="Padilla-Crespo E."/>
            <person name="Loeffler F.E."/>
        </authorList>
    </citation>
    <scope>NUCLEOTIDE SEQUENCE [LARGE SCALE GENOMIC DNA]</scope>
    <source>
        <strain evidence="10 12">KS</strain>
        <strain evidence="9 13">RC</strain>
    </source>
</reference>
<evidence type="ECO:0000256" key="4">
    <source>
        <dbReference type="HAMAP-Rule" id="MF_01341"/>
    </source>
</evidence>
<dbReference type="HAMAP" id="MF_01341">
    <property type="entry name" value="Ribosomal_uL15"/>
    <property type="match status" value="1"/>
</dbReference>
<dbReference type="EMBL" id="QGLC01000009">
    <property type="protein sequence ID" value="RAL69480.1"/>
    <property type="molecule type" value="Genomic_DNA"/>
</dbReference>
<dbReference type="GO" id="GO:0003735">
    <property type="term" value="F:structural constituent of ribosome"/>
    <property type="evidence" value="ECO:0007669"/>
    <property type="project" value="InterPro"/>
</dbReference>
<protein>
    <recommendedName>
        <fullName evidence="4">Large ribosomal subunit protein uL15</fullName>
    </recommendedName>
</protein>
<accession>A0A142V8V6</accession>
<dbReference type="SUPFAM" id="SSF52080">
    <property type="entry name" value="Ribosomal proteins L15p and L18e"/>
    <property type="match status" value="1"/>
</dbReference>
<dbReference type="InterPro" id="IPR001196">
    <property type="entry name" value="Ribosomal_uL15_CS"/>
</dbReference>
<keyword evidence="4" id="KW-0699">rRNA-binding</keyword>
<dbReference type="PANTHER" id="PTHR12934">
    <property type="entry name" value="50S RIBOSOMAL PROTEIN L15"/>
    <property type="match status" value="1"/>
</dbReference>
<gene>
    <name evidence="4" type="primary">rplO</name>
    <name evidence="10" type="ORF">C1G86_0450</name>
    <name evidence="9" type="ORF">C1G87_0464</name>
    <name evidence="8" type="ORF">Dm11a5_0434</name>
</gene>
<dbReference type="GO" id="GO:0006412">
    <property type="term" value="P:translation"/>
    <property type="evidence" value="ECO:0007669"/>
    <property type="project" value="UniProtKB-UniRule"/>
</dbReference>
<dbReference type="RefSeq" id="WP_011309013.1">
    <property type="nucleotide sequence ID" value="NZ_AP024514.1"/>
</dbReference>
<dbReference type="EMBL" id="QGLD01000008">
    <property type="protein sequence ID" value="RAL70794.1"/>
    <property type="molecule type" value="Genomic_DNA"/>
</dbReference>
<feature type="domain" description="Large ribosomal subunit protein uL15/eL18" evidence="7">
    <location>
        <begin position="76"/>
        <end position="144"/>
    </location>
</feature>
<dbReference type="OrthoDB" id="9810293at2"/>
<dbReference type="PANTHER" id="PTHR12934:SF11">
    <property type="entry name" value="LARGE RIBOSOMAL SUBUNIT PROTEIN UL15M"/>
    <property type="match status" value="1"/>
</dbReference>
<dbReference type="InterPro" id="IPR021131">
    <property type="entry name" value="Ribosomal_uL15/eL18"/>
</dbReference>
<keyword evidence="2 4" id="KW-0689">Ribosomal protein</keyword>
<dbReference type="GO" id="GO:0019843">
    <property type="term" value="F:rRNA binding"/>
    <property type="evidence" value="ECO:0007669"/>
    <property type="project" value="UniProtKB-UniRule"/>
</dbReference>
<dbReference type="InterPro" id="IPR005749">
    <property type="entry name" value="Ribosomal_uL15_bac-type"/>
</dbReference>
<feature type="region of interest" description="Disordered" evidence="6">
    <location>
        <begin position="1"/>
        <end position="47"/>
    </location>
</feature>